<evidence type="ECO:0000256" key="2">
    <source>
        <dbReference type="ARBA" id="ARBA00009215"/>
    </source>
</evidence>
<evidence type="ECO:0000256" key="1">
    <source>
        <dbReference type="ARBA" id="ARBA00004395"/>
    </source>
</evidence>
<keyword evidence="4" id="KW-0813">Transport</keyword>
<dbReference type="InterPro" id="IPR048684">
    <property type="entry name" value="COG4_C"/>
</dbReference>
<comment type="subcellular location">
    <subcellularLocation>
        <location evidence="1">Golgi apparatus membrane</location>
        <topology evidence="1">Peripheral membrane protein</topology>
    </subcellularLocation>
</comment>
<evidence type="ECO:0000256" key="3">
    <source>
        <dbReference type="ARBA" id="ARBA00020975"/>
    </source>
</evidence>
<feature type="domain" description="COG4 transport protein middle alpha-helical bundle" evidence="10">
    <location>
        <begin position="201"/>
        <end position="556"/>
    </location>
</feature>
<dbReference type="OrthoDB" id="47059at2759"/>
<organism evidence="11 12">
    <name type="scientific">Maudiozyma exigua</name>
    <name type="common">Yeast</name>
    <name type="synonym">Kazachstania exigua</name>
    <dbReference type="NCBI Taxonomy" id="34358"/>
    <lineage>
        <taxon>Eukaryota</taxon>
        <taxon>Fungi</taxon>
        <taxon>Dikarya</taxon>
        <taxon>Ascomycota</taxon>
        <taxon>Saccharomycotina</taxon>
        <taxon>Saccharomycetes</taxon>
        <taxon>Saccharomycetales</taxon>
        <taxon>Saccharomycetaceae</taxon>
        <taxon>Maudiozyma</taxon>
    </lineage>
</organism>
<dbReference type="Pfam" id="PF20662">
    <property type="entry name" value="COG4_C"/>
    <property type="match status" value="1"/>
</dbReference>
<keyword evidence="12" id="KW-1185">Reference proteome</keyword>
<protein>
    <recommendedName>
        <fullName evidence="3">Conserved oligomeric Golgi complex subunit 4</fullName>
    </recommendedName>
    <alternativeName>
        <fullName evidence="8">Component of oligomeric Golgi complex 4</fullName>
    </alternativeName>
</protein>
<reference evidence="11 12" key="1">
    <citation type="submission" date="2020-11" db="EMBL/GenBank/DDBJ databases">
        <title>Kefir isolates.</title>
        <authorList>
            <person name="Marcisauskas S."/>
            <person name="Kim Y."/>
            <person name="Blasche S."/>
        </authorList>
    </citation>
    <scope>NUCLEOTIDE SEQUENCE [LARGE SCALE GENOMIC DNA]</scope>
    <source>
        <strain evidence="11 12">OG2</strain>
    </source>
</reference>
<evidence type="ECO:0000256" key="8">
    <source>
        <dbReference type="ARBA" id="ARBA00031340"/>
    </source>
</evidence>
<accession>A0A9P6WCH6</accession>
<dbReference type="EMBL" id="PUHR01000063">
    <property type="protein sequence ID" value="KAG0668604.1"/>
    <property type="molecule type" value="Genomic_DNA"/>
</dbReference>
<gene>
    <name evidence="11" type="ORF">C6P45_004575</name>
</gene>
<evidence type="ECO:0000256" key="5">
    <source>
        <dbReference type="ARBA" id="ARBA00022927"/>
    </source>
</evidence>
<feature type="region of interest" description="Disordered" evidence="9">
    <location>
        <begin position="582"/>
        <end position="609"/>
    </location>
</feature>
<feature type="region of interest" description="Disordered" evidence="9">
    <location>
        <begin position="1"/>
        <end position="24"/>
    </location>
</feature>
<keyword evidence="7" id="KW-0472">Membrane</keyword>
<evidence type="ECO:0000313" key="12">
    <source>
        <dbReference type="Proteomes" id="UP000750334"/>
    </source>
</evidence>
<evidence type="ECO:0000259" key="10">
    <source>
        <dbReference type="SMART" id="SM00762"/>
    </source>
</evidence>
<dbReference type="Gene3D" id="1.20.58.1970">
    <property type="match status" value="1"/>
</dbReference>
<dbReference type="AlphaFoldDB" id="A0A9P6WCH6"/>
<keyword evidence="6" id="KW-0333">Golgi apparatus</keyword>
<dbReference type="Pfam" id="PF20663">
    <property type="entry name" value="COG4_N"/>
    <property type="match status" value="1"/>
</dbReference>
<name>A0A9P6WCH6_MAUEX</name>
<feature type="compositionally biased region" description="Polar residues" evidence="9">
    <location>
        <begin position="1"/>
        <end position="13"/>
    </location>
</feature>
<dbReference type="Proteomes" id="UP000750334">
    <property type="component" value="Unassembled WGS sequence"/>
</dbReference>
<sequence length="904" mass="103809">MPTRNISNNNEPSNHYKQETSRSFNISDDQLSRNLAKYSLLLEKLTTQSQVTKLANVIAKDHTRTKNSLNSYIEENQLKYNRELRKYELDRVDLTTTLSDFQSTLANISQSNNTAKRIYSDINTTDQEYKHLNKTITFLNHVRTLKNNIILINSALEDSNYITAAKAIDEVRKLPQGIITSRFARSAVPSEELPTEPEELIQTWCKKLTNIFKAQFETAVENKDIEQLTIFFKLFPLIGESQLGLDIYSKYICEIISAENKKIVEGAIKYNAGFNTVVLQLFKTVSMIINEHSKIISACYGVQYLTIIMEKIEKETELQAILVLNYFTERRKPAVLIKKYNNENTKNANNNNDNENDDDNDNVDDDDDDEYNDNEESDSDSGSEIETKKQTHIIPLNELDSLINEYSQILQNWSMYTRLFSVKWVEFSKGKSLDDPLSLPDPIVNGNFLTKLNKEHHIANFQLLLFIYLNESFSKILTLEEIPSLNEYITLEPISHKDQSSWPISSVLEDMTLLIRKSLIYSLNTGNLTIFANFLDKLVVFVQNEFLVKFMQAKFKSLQAKLPVQTSTSFLALRRYIPKTSPETLDSRIGSRGSTPASDRRDASPQGGSKLAQLSKFDFRNAFANIQSNLQSVVISEEGSDSKSILSLHQFIIYINTLCFATFSLKILLTTEILEKNPKLISDNFPFNDDATFITEKVTKCQNTMLTQISKLSTWSIKVLFEKTIANKLRLLFSDIFVNANKIDDYGIQSDETDETESKCYISNIENFEDLSNMHEFVTKWTALFQPFQNVLHDDAYYKLLKAAVIYSSKVVEKKIWALQVNELGAIKLDRELSLFINTICGTNYSLRETFIRCSQIVLLLGFDDDDFDIQSGDIKDEISNSMEWSLKPQERIKARNLMIDKRH</sequence>
<dbReference type="InterPro" id="IPR013167">
    <property type="entry name" value="COG4_M"/>
</dbReference>
<comment type="similarity">
    <text evidence="2">Belongs to the COG4 family.</text>
</comment>
<evidence type="ECO:0000313" key="11">
    <source>
        <dbReference type="EMBL" id="KAG0668604.1"/>
    </source>
</evidence>
<comment type="caution">
    <text evidence="11">The sequence shown here is derived from an EMBL/GenBank/DDBJ whole genome shotgun (WGS) entry which is preliminary data.</text>
</comment>
<dbReference type="PANTHER" id="PTHR24016">
    <property type="entry name" value="CONSERVED OLIGOMERIC GOLGI COMPLEX SUBUNIT 4"/>
    <property type="match status" value="1"/>
</dbReference>
<feature type="compositionally biased region" description="Low complexity" evidence="9">
    <location>
        <begin position="342"/>
        <end position="353"/>
    </location>
</feature>
<keyword evidence="5" id="KW-0653">Protein transport</keyword>
<feature type="compositionally biased region" description="Acidic residues" evidence="9">
    <location>
        <begin position="354"/>
        <end position="383"/>
    </location>
</feature>
<proteinExistence type="inferred from homology"/>
<dbReference type="Pfam" id="PF08318">
    <property type="entry name" value="COG4_m"/>
    <property type="match status" value="1"/>
</dbReference>
<feature type="region of interest" description="Disordered" evidence="9">
    <location>
        <begin position="342"/>
        <end position="387"/>
    </location>
</feature>
<dbReference type="PANTHER" id="PTHR24016:SF0">
    <property type="entry name" value="CONSERVED OLIGOMERIC GOLGI COMPLEX SUBUNIT 4"/>
    <property type="match status" value="1"/>
</dbReference>
<dbReference type="InterPro" id="IPR048682">
    <property type="entry name" value="COG4"/>
</dbReference>
<dbReference type="SMART" id="SM00762">
    <property type="entry name" value="Cog4"/>
    <property type="match status" value="1"/>
</dbReference>
<dbReference type="InterPro" id="IPR048680">
    <property type="entry name" value="COG4_N"/>
</dbReference>
<evidence type="ECO:0000256" key="4">
    <source>
        <dbReference type="ARBA" id="ARBA00022448"/>
    </source>
</evidence>
<evidence type="ECO:0000256" key="6">
    <source>
        <dbReference type="ARBA" id="ARBA00023034"/>
    </source>
</evidence>
<dbReference type="GO" id="GO:0000139">
    <property type="term" value="C:Golgi membrane"/>
    <property type="evidence" value="ECO:0007669"/>
    <property type="project" value="UniProtKB-SubCell"/>
</dbReference>
<evidence type="ECO:0000256" key="9">
    <source>
        <dbReference type="SAM" id="MobiDB-lite"/>
    </source>
</evidence>
<dbReference type="GO" id="GO:0015031">
    <property type="term" value="P:protein transport"/>
    <property type="evidence" value="ECO:0007669"/>
    <property type="project" value="UniProtKB-KW"/>
</dbReference>
<evidence type="ECO:0000256" key="7">
    <source>
        <dbReference type="ARBA" id="ARBA00023136"/>
    </source>
</evidence>